<keyword evidence="3 8" id="KW-0699">rRNA-binding</keyword>
<evidence type="ECO:0000256" key="3">
    <source>
        <dbReference type="ARBA" id="ARBA00022730"/>
    </source>
</evidence>
<keyword evidence="6 8" id="KW-0687">Ribonucleoprotein</keyword>
<reference evidence="9 10" key="1">
    <citation type="submission" date="2015-06" db="EMBL/GenBank/DDBJ databases">
        <title>Draft genome of the moderately acidophilic sulfate reducer Candidatus Desulfosporosinus acididurans strain M1.</title>
        <authorList>
            <person name="Poehlein A."/>
            <person name="Petzsch P."/>
            <person name="Johnson B.D."/>
            <person name="Schloemann M."/>
            <person name="Daniel R."/>
            <person name="Muehling M."/>
        </authorList>
    </citation>
    <scope>NUCLEOTIDE SEQUENCE [LARGE SCALE GENOMIC DNA]</scope>
    <source>
        <strain evidence="9 10">M1</strain>
    </source>
</reference>
<keyword evidence="5 8" id="KW-0689">Ribosomal protein</keyword>
<sequence length="90" mass="9951">MPNIKSAIKRVELGKARMIKNAAAKSALRTTIRRFEESISTDSETAALALKKATRALDKASSKGLIHKNLAARKKSRLTKRFHTQFSKVG</sequence>
<evidence type="ECO:0000256" key="4">
    <source>
        <dbReference type="ARBA" id="ARBA00022884"/>
    </source>
</evidence>
<gene>
    <name evidence="8 9" type="primary">rpsT</name>
    <name evidence="9" type="ORF">DEAC_c20690</name>
</gene>
<evidence type="ECO:0000256" key="6">
    <source>
        <dbReference type="ARBA" id="ARBA00023274"/>
    </source>
</evidence>
<evidence type="ECO:0000313" key="9">
    <source>
        <dbReference type="EMBL" id="KLU66030.1"/>
    </source>
</evidence>
<dbReference type="Gene3D" id="1.20.58.110">
    <property type="entry name" value="Ribosomal protein S20"/>
    <property type="match status" value="1"/>
</dbReference>
<dbReference type="STRING" id="476652.DEAC_c20690"/>
<dbReference type="GO" id="GO:0070181">
    <property type="term" value="F:small ribosomal subunit rRNA binding"/>
    <property type="evidence" value="ECO:0007669"/>
    <property type="project" value="TreeGrafter"/>
</dbReference>
<dbReference type="InterPro" id="IPR002583">
    <property type="entry name" value="Ribosomal_bS20"/>
</dbReference>
<evidence type="ECO:0000256" key="5">
    <source>
        <dbReference type="ARBA" id="ARBA00022980"/>
    </source>
</evidence>
<dbReference type="PANTHER" id="PTHR33398">
    <property type="entry name" value="30S RIBOSOMAL PROTEIN S20"/>
    <property type="match status" value="1"/>
</dbReference>
<dbReference type="Proteomes" id="UP000036356">
    <property type="component" value="Unassembled WGS sequence"/>
</dbReference>
<proteinExistence type="inferred from homology"/>
<comment type="caution">
    <text evidence="9">The sequence shown here is derived from an EMBL/GenBank/DDBJ whole genome shotgun (WGS) entry which is preliminary data.</text>
</comment>
<comment type="function">
    <text evidence="1 8">Binds directly to 16S ribosomal RNA.</text>
</comment>
<evidence type="ECO:0000256" key="1">
    <source>
        <dbReference type="ARBA" id="ARBA00003134"/>
    </source>
</evidence>
<dbReference type="NCBIfam" id="TIGR00029">
    <property type="entry name" value="S20"/>
    <property type="match status" value="1"/>
</dbReference>
<evidence type="ECO:0000256" key="7">
    <source>
        <dbReference type="ARBA" id="ARBA00035136"/>
    </source>
</evidence>
<dbReference type="GO" id="GO:0015935">
    <property type="term" value="C:small ribosomal subunit"/>
    <property type="evidence" value="ECO:0007669"/>
    <property type="project" value="TreeGrafter"/>
</dbReference>
<comment type="similarity">
    <text evidence="2 8">Belongs to the bacterial ribosomal protein bS20 family.</text>
</comment>
<protein>
    <recommendedName>
        <fullName evidence="7 8">Small ribosomal subunit protein bS20</fullName>
    </recommendedName>
</protein>
<evidence type="ECO:0000256" key="8">
    <source>
        <dbReference type="HAMAP-Rule" id="MF_00500"/>
    </source>
</evidence>
<organism evidence="9 10">
    <name type="scientific">Desulfosporosinus acididurans</name>
    <dbReference type="NCBI Taxonomy" id="476652"/>
    <lineage>
        <taxon>Bacteria</taxon>
        <taxon>Bacillati</taxon>
        <taxon>Bacillota</taxon>
        <taxon>Clostridia</taxon>
        <taxon>Eubacteriales</taxon>
        <taxon>Desulfitobacteriaceae</taxon>
        <taxon>Desulfosporosinus</taxon>
    </lineage>
</organism>
<evidence type="ECO:0000256" key="2">
    <source>
        <dbReference type="ARBA" id="ARBA00007634"/>
    </source>
</evidence>
<dbReference type="Pfam" id="PF01649">
    <property type="entry name" value="Ribosomal_S20p"/>
    <property type="match status" value="1"/>
</dbReference>
<dbReference type="EMBL" id="LDZY01000006">
    <property type="protein sequence ID" value="KLU66030.1"/>
    <property type="molecule type" value="Genomic_DNA"/>
</dbReference>
<dbReference type="HAMAP" id="MF_00500">
    <property type="entry name" value="Ribosomal_bS20"/>
    <property type="match status" value="1"/>
</dbReference>
<dbReference type="FunFam" id="1.20.58.110:FF:000001">
    <property type="entry name" value="30S ribosomal protein S20"/>
    <property type="match status" value="1"/>
</dbReference>
<dbReference type="GO" id="GO:0003735">
    <property type="term" value="F:structural constituent of ribosome"/>
    <property type="evidence" value="ECO:0007669"/>
    <property type="project" value="InterPro"/>
</dbReference>
<accession>A0A0J1FRD1</accession>
<dbReference type="AlphaFoldDB" id="A0A0J1FRD1"/>
<name>A0A0J1FRD1_9FIRM</name>
<keyword evidence="4 8" id="KW-0694">RNA-binding</keyword>
<dbReference type="PANTHER" id="PTHR33398:SF1">
    <property type="entry name" value="SMALL RIBOSOMAL SUBUNIT PROTEIN BS20C"/>
    <property type="match status" value="1"/>
</dbReference>
<dbReference type="RefSeq" id="WP_047809931.1">
    <property type="nucleotide sequence ID" value="NZ_LDZY01000006.1"/>
</dbReference>
<dbReference type="InterPro" id="IPR036510">
    <property type="entry name" value="Ribosomal_bS20_sf"/>
</dbReference>
<dbReference type="PATRIC" id="fig|476652.3.peg.2142"/>
<evidence type="ECO:0000313" key="10">
    <source>
        <dbReference type="Proteomes" id="UP000036356"/>
    </source>
</evidence>
<keyword evidence="10" id="KW-1185">Reference proteome</keyword>
<dbReference type="GO" id="GO:0005829">
    <property type="term" value="C:cytosol"/>
    <property type="evidence" value="ECO:0007669"/>
    <property type="project" value="TreeGrafter"/>
</dbReference>
<dbReference type="SUPFAM" id="SSF46992">
    <property type="entry name" value="Ribosomal protein S20"/>
    <property type="match status" value="1"/>
</dbReference>
<dbReference type="GO" id="GO:0006412">
    <property type="term" value="P:translation"/>
    <property type="evidence" value="ECO:0007669"/>
    <property type="project" value="UniProtKB-UniRule"/>
</dbReference>